<feature type="domain" description="Erythromycin biosynthesis protein CIII-like C-terminal" evidence="4">
    <location>
        <begin position="231"/>
        <end position="371"/>
    </location>
</feature>
<dbReference type="AlphaFoldDB" id="A0A5B2XGR7"/>
<organism evidence="6 7">
    <name type="scientific">Solihabitans fulvus</name>
    <dbReference type="NCBI Taxonomy" id="1892852"/>
    <lineage>
        <taxon>Bacteria</taxon>
        <taxon>Bacillati</taxon>
        <taxon>Actinomycetota</taxon>
        <taxon>Actinomycetes</taxon>
        <taxon>Pseudonocardiales</taxon>
        <taxon>Pseudonocardiaceae</taxon>
        <taxon>Solihabitans</taxon>
    </lineage>
</organism>
<dbReference type="EMBL" id="VUOB01000021">
    <property type="protein sequence ID" value="KAA2262583.1"/>
    <property type="molecule type" value="Genomic_DNA"/>
</dbReference>
<dbReference type="InterPro" id="IPR002213">
    <property type="entry name" value="UDP_glucos_trans"/>
</dbReference>
<dbReference type="PANTHER" id="PTHR48050">
    <property type="entry name" value="STEROL 3-BETA-GLUCOSYLTRANSFERASE"/>
    <property type="match status" value="1"/>
</dbReference>
<dbReference type="InterPro" id="IPR010610">
    <property type="entry name" value="EryCIII-like_C"/>
</dbReference>
<dbReference type="InterPro" id="IPR050426">
    <property type="entry name" value="Glycosyltransferase_28"/>
</dbReference>
<dbReference type="Pfam" id="PF06722">
    <property type="entry name" value="EryCIII-like_C"/>
    <property type="match status" value="1"/>
</dbReference>
<dbReference type="SUPFAM" id="SSF53756">
    <property type="entry name" value="UDP-Glycosyltransferase/glycogen phosphorylase"/>
    <property type="match status" value="1"/>
</dbReference>
<protein>
    <submittedName>
        <fullName evidence="6">Glycosyltransferase</fullName>
    </submittedName>
</protein>
<dbReference type="FunFam" id="3.40.50.2000:FF:000072">
    <property type="entry name" value="Glycosyl transferase"/>
    <property type="match status" value="1"/>
</dbReference>
<keyword evidence="2" id="KW-0328">Glycosyltransferase</keyword>
<evidence type="ECO:0000256" key="2">
    <source>
        <dbReference type="ARBA" id="ARBA00022676"/>
    </source>
</evidence>
<dbReference type="Gene3D" id="3.40.50.2000">
    <property type="entry name" value="Glycogen Phosphorylase B"/>
    <property type="match status" value="2"/>
</dbReference>
<evidence type="ECO:0000313" key="7">
    <source>
        <dbReference type="Proteomes" id="UP000323454"/>
    </source>
</evidence>
<dbReference type="Proteomes" id="UP000323454">
    <property type="component" value="Unassembled WGS sequence"/>
</dbReference>
<dbReference type="RefSeq" id="WP_149849562.1">
    <property type="nucleotide sequence ID" value="NZ_VUOB01000021.1"/>
</dbReference>
<evidence type="ECO:0000259" key="5">
    <source>
        <dbReference type="Pfam" id="PF21036"/>
    </source>
</evidence>
<comment type="caution">
    <text evidence="6">The sequence shown here is derived from an EMBL/GenBank/DDBJ whole genome shotgun (WGS) entry which is preliminary data.</text>
</comment>
<feature type="domain" description="Erythromycin biosynthesis protein CIII-like N-terminal" evidence="5">
    <location>
        <begin position="23"/>
        <end position="200"/>
    </location>
</feature>
<proteinExistence type="inferred from homology"/>
<keyword evidence="7" id="KW-1185">Reference proteome</keyword>
<dbReference type="GO" id="GO:0016758">
    <property type="term" value="F:hexosyltransferase activity"/>
    <property type="evidence" value="ECO:0007669"/>
    <property type="project" value="UniProtKB-ARBA"/>
</dbReference>
<reference evidence="6 7" key="1">
    <citation type="submission" date="2019-09" db="EMBL/GenBank/DDBJ databases">
        <title>Goodfellowia gen. nov., a new genus of the Pseudonocardineae related to Actinoalloteichus, containing Goodfellowia coeruleoviolacea gen. nov., comb. nov. gen. nov., comb. nov.</title>
        <authorList>
            <person name="Labeda D."/>
        </authorList>
    </citation>
    <scope>NUCLEOTIDE SEQUENCE [LARGE SCALE GENOMIC DNA]</scope>
    <source>
        <strain evidence="6 7">AN110305</strain>
    </source>
</reference>
<comment type="similarity">
    <text evidence="1">Belongs to the glycosyltransferase 28 family.</text>
</comment>
<dbReference type="GO" id="GO:0017000">
    <property type="term" value="P:antibiotic biosynthetic process"/>
    <property type="evidence" value="ECO:0007669"/>
    <property type="project" value="UniProtKB-ARBA"/>
</dbReference>
<keyword evidence="3 6" id="KW-0808">Transferase</keyword>
<accession>A0A5B2XGR7</accession>
<reference evidence="6 7" key="2">
    <citation type="submission" date="2019-09" db="EMBL/GenBank/DDBJ databases">
        <authorList>
            <person name="Jin C."/>
        </authorList>
    </citation>
    <scope>NUCLEOTIDE SEQUENCE [LARGE SCALE GENOMIC DNA]</scope>
    <source>
        <strain evidence="6 7">AN110305</strain>
    </source>
</reference>
<evidence type="ECO:0000259" key="4">
    <source>
        <dbReference type="Pfam" id="PF06722"/>
    </source>
</evidence>
<evidence type="ECO:0000256" key="1">
    <source>
        <dbReference type="ARBA" id="ARBA00006962"/>
    </source>
</evidence>
<dbReference type="CDD" id="cd03784">
    <property type="entry name" value="GT1_Gtf-like"/>
    <property type="match status" value="1"/>
</dbReference>
<evidence type="ECO:0000313" key="6">
    <source>
        <dbReference type="EMBL" id="KAA2262583.1"/>
    </source>
</evidence>
<dbReference type="Pfam" id="PF21036">
    <property type="entry name" value="EryCIII-like_N"/>
    <property type="match status" value="1"/>
</dbReference>
<dbReference type="OrthoDB" id="5488434at2"/>
<evidence type="ECO:0000256" key="3">
    <source>
        <dbReference type="ARBA" id="ARBA00022679"/>
    </source>
</evidence>
<gene>
    <name evidence="6" type="ORF">F0L68_11800</name>
</gene>
<dbReference type="GO" id="GO:0008194">
    <property type="term" value="F:UDP-glycosyltransferase activity"/>
    <property type="evidence" value="ECO:0007669"/>
    <property type="project" value="InterPro"/>
</dbReference>
<sequence>MRILFSSLGSHGHVYPLIPLARAARAAGHEVRWATAEVMHPSLALAGIEAVPAGLSIMEAVGRVVGGRAPTELTEEDRGRVSETVFGSVLPKAFAADVVRIIDEFTPELMVTEVGNVGATSAAAGAGVPEIRHGFGRASTEFAHEVAGLVDTVTAELGTEFARTGYRYVDVCPLSLQNTEFLDTVRRVALRPVPYAEPGELPAIVTGTGAPLVYLTLGTSFGNPEVLREAIAGLSTVDARVLVAAGPQVDVRALGSVPSTVQVLPWVPQASVLPHLDLVVHHGGSGTTLGAFGASVPQILVPQGADQFQNAELVLSVGAGTRLLPEEFDASALAAEVRNVLAEPSYRKASGTIAAEIAAMPSPAEVAARLPEFVD</sequence>
<dbReference type="PANTHER" id="PTHR48050:SF13">
    <property type="entry name" value="STEROL 3-BETA-GLUCOSYLTRANSFERASE UGT80A2"/>
    <property type="match status" value="1"/>
</dbReference>
<name>A0A5B2XGR7_9PSEU</name>
<dbReference type="InterPro" id="IPR048284">
    <property type="entry name" value="EryCIII-like_N"/>
</dbReference>